<dbReference type="AlphaFoldDB" id="A0A562NQV7"/>
<dbReference type="GO" id="GO:0052689">
    <property type="term" value="F:carboxylic ester hydrolase activity"/>
    <property type="evidence" value="ECO:0007669"/>
    <property type="project" value="UniProtKB-ARBA"/>
</dbReference>
<dbReference type="InterPro" id="IPR002925">
    <property type="entry name" value="Dienelactn_hydro"/>
</dbReference>
<dbReference type="Proteomes" id="UP000316225">
    <property type="component" value="Unassembled WGS sequence"/>
</dbReference>
<dbReference type="Pfam" id="PF01738">
    <property type="entry name" value="DLH"/>
    <property type="match status" value="1"/>
</dbReference>
<dbReference type="Gene3D" id="3.40.50.1820">
    <property type="entry name" value="alpha/beta hydrolase"/>
    <property type="match status" value="1"/>
</dbReference>
<dbReference type="PANTHER" id="PTHR22946:SF9">
    <property type="entry name" value="POLYKETIDE TRANSFERASE AF380"/>
    <property type="match status" value="1"/>
</dbReference>
<comment type="caution">
    <text evidence="3">The sequence shown here is derived from an EMBL/GenBank/DDBJ whole genome shotgun (WGS) entry which is preliminary data.</text>
</comment>
<keyword evidence="4" id="KW-1185">Reference proteome</keyword>
<keyword evidence="1 3" id="KW-0378">Hydrolase</keyword>
<dbReference type="EMBL" id="VLKU01000005">
    <property type="protein sequence ID" value="TWI34450.1"/>
    <property type="molecule type" value="Genomic_DNA"/>
</dbReference>
<feature type="domain" description="Dienelactone hydrolase" evidence="2">
    <location>
        <begin position="214"/>
        <end position="269"/>
    </location>
</feature>
<reference evidence="3 4" key="1">
    <citation type="journal article" date="2015" name="Stand. Genomic Sci.">
        <title>Genomic Encyclopedia of Bacterial and Archaeal Type Strains, Phase III: the genomes of soil and plant-associated and newly described type strains.</title>
        <authorList>
            <person name="Whitman W.B."/>
            <person name="Woyke T."/>
            <person name="Klenk H.P."/>
            <person name="Zhou Y."/>
            <person name="Lilburn T.G."/>
            <person name="Beck B.J."/>
            <person name="De Vos P."/>
            <person name="Vandamme P."/>
            <person name="Eisen J.A."/>
            <person name="Garrity G."/>
            <person name="Hugenholtz P."/>
            <person name="Kyrpides N.C."/>
        </authorList>
    </citation>
    <scope>NUCLEOTIDE SEQUENCE [LARGE SCALE GENOMIC DNA]</scope>
    <source>
        <strain evidence="3 4">CGMCC 1.5364</strain>
    </source>
</reference>
<dbReference type="PANTHER" id="PTHR22946">
    <property type="entry name" value="DIENELACTONE HYDROLASE DOMAIN-CONTAINING PROTEIN-RELATED"/>
    <property type="match status" value="1"/>
</dbReference>
<name>A0A562NQV7_9RHOB</name>
<evidence type="ECO:0000256" key="1">
    <source>
        <dbReference type="ARBA" id="ARBA00022801"/>
    </source>
</evidence>
<evidence type="ECO:0000313" key="4">
    <source>
        <dbReference type="Proteomes" id="UP000316225"/>
    </source>
</evidence>
<dbReference type="OrthoDB" id="3647650at2"/>
<protein>
    <submittedName>
        <fullName evidence="3">Dienelactone hydrolase</fullName>
    </submittedName>
</protein>
<sequence length="293" mass="31902">MPKRLTIGLLLFLALVVLGFCANTARNVARWQPFTETPAERYELLASGWRLISPPGPGPHKAAVLMSGCDGVHDNMDFWAGRFVAMGRAALIVDSHHPRGMDQHQAWRAVCAGQMLTGAERAGDIAVALEALHQMPNIDAQDVIVLGASHGGWAVMELLQLLDQTEPPPGLSEWPARRDQLARQIGPVILLYPYCGLASGAGDAIWPEWVRGLMILAEKDSVVDTEKCLEMAEGLVVQGAKLEVTVLPGADHGFDQSERSVLSPLKFDQRYTDEAVRLIDRFLQGFANPAPQG</sequence>
<evidence type="ECO:0000313" key="3">
    <source>
        <dbReference type="EMBL" id="TWI34450.1"/>
    </source>
</evidence>
<accession>A0A562NQV7</accession>
<dbReference type="SUPFAM" id="SSF53474">
    <property type="entry name" value="alpha/beta-Hydrolases"/>
    <property type="match status" value="1"/>
</dbReference>
<dbReference type="InterPro" id="IPR029058">
    <property type="entry name" value="AB_hydrolase_fold"/>
</dbReference>
<proteinExistence type="predicted"/>
<organism evidence="3 4">
    <name type="scientific">Paracoccus sulfuroxidans</name>
    <dbReference type="NCBI Taxonomy" id="384678"/>
    <lineage>
        <taxon>Bacteria</taxon>
        <taxon>Pseudomonadati</taxon>
        <taxon>Pseudomonadota</taxon>
        <taxon>Alphaproteobacteria</taxon>
        <taxon>Rhodobacterales</taxon>
        <taxon>Paracoccaceae</taxon>
        <taxon>Paracoccus</taxon>
    </lineage>
</organism>
<dbReference type="RefSeq" id="WP_145397782.1">
    <property type="nucleotide sequence ID" value="NZ_VLKU01000005.1"/>
</dbReference>
<gene>
    <name evidence="3" type="ORF">IQ24_01968</name>
</gene>
<evidence type="ECO:0000259" key="2">
    <source>
        <dbReference type="Pfam" id="PF01738"/>
    </source>
</evidence>
<dbReference type="InterPro" id="IPR050261">
    <property type="entry name" value="FrsA_esterase"/>
</dbReference>